<dbReference type="InterPro" id="IPR045584">
    <property type="entry name" value="Pilin-like"/>
</dbReference>
<protein>
    <submittedName>
        <fullName evidence="2">Uncharacterized protein</fullName>
    </submittedName>
</protein>
<keyword evidence="1" id="KW-1133">Transmembrane helix</keyword>
<keyword evidence="1" id="KW-0472">Membrane</keyword>
<sequence>MNSVRYKKFNKNHKQRGFTLMEMVVVLAVFSTTSLIAVDLFMTITNVQRQVRNVQAVQSDARFAIESIAQAVKLGTIDYDYYQAVCSGGNNPGDPCPNGNECVGTGAICDKIDLSIPINILATKDQDNNQIFYKLNGQDIEVCSNTYYEYNRCNLMNDQHQPENNWQKVTPSGVKVTDLKIYVMPFSDPFAIPNECTVNRDCDSNQCVDKRCVIQDKQPAVTILLETVSNDVGYEEKVNLQTTVTSMIYRR</sequence>
<comment type="caution">
    <text evidence="2">The sequence shown here is derived from an EMBL/GenBank/DDBJ whole genome shotgun (WGS) entry which is preliminary data.</text>
</comment>
<dbReference type="NCBIfam" id="TIGR02532">
    <property type="entry name" value="IV_pilin_GFxxxE"/>
    <property type="match status" value="1"/>
</dbReference>
<dbReference type="Proteomes" id="UP000230779">
    <property type="component" value="Unassembled WGS sequence"/>
</dbReference>
<name>A0A2M7RJW3_9BACT</name>
<dbReference type="SUPFAM" id="SSF54523">
    <property type="entry name" value="Pili subunits"/>
    <property type="match status" value="1"/>
</dbReference>
<gene>
    <name evidence="2" type="ORF">COY66_01695</name>
</gene>
<dbReference type="Pfam" id="PF07963">
    <property type="entry name" value="N_methyl"/>
    <property type="match status" value="1"/>
</dbReference>
<accession>A0A2M7RJW3</accession>
<dbReference type="AlphaFoldDB" id="A0A2M7RJW3"/>
<evidence type="ECO:0000313" key="2">
    <source>
        <dbReference type="EMBL" id="PIY97030.1"/>
    </source>
</evidence>
<reference evidence="2 3" key="1">
    <citation type="submission" date="2017-09" db="EMBL/GenBank/DDBJ databases">
        <title>Depth-based differentiation of microbial function through sediment-hosted aquifers and enrichment of novel symbionts in the deep terrestrial subsurface.</title>
        <authorList>
            <person name="Probst A.J."/>
            <person name="Ladd B."/>
            <person name="Jarett J.K."/>
            <person name="Geller-Mcgrath D.E."/>
            <person name="Sieber C.M."/>
            <person name="Emerson J.B."/>
            <person name="Anantharaman K."/>
            <person name="Thomas B.C."/>
            <person name="Malmstrom R."/>
            <person name="Stieglmeier M."/>
            <person name="Klingl A."/>
            <person name="Woyke T."/>
            <person name="Ryan C.M."/>
            <person name="Banfield J.F."/>
        </authorList>
    </citation>
    <scope>NUCLEOTIDE SEQUENCE [LARGE SCALE GENOMIC DNA]</scope>
    <source>
        <strain evidence="2">CG_4_10_14_0_8_um_filter_42_10</strain>
    </source>
</reference>
<evidence type="ECO:0000313" key="3">
    <source>
        <dbReference type="Proteomes" id="UP000230779"/>
    </source>
</evidence>
<organism evidence="2 3">
    <name type="scientific">Candidatus Kerfeldbacteria bacterium CG_4_10_14_0_8_um_filter_42_10</name>
    <dbReference type="NCBI Taxonomy" id="2014248"/>
    <lineage>
        <taxon>Bacteria</taxon>
        <taxon>Candidatus Kerfeldiibacteriota</taxon>
    </lineage>
</organism>
<keyword evidence="1" id="KW-0812">Transmembrane</keyword>
<feature type="transmembrane region" description="Helical" evidence="1">
    <location>
        <begin position="20"/>
        <end position="42"/>
    </location>
</feature>
<proteinExistence type="predicted"/>
<dbReference type="EMBL" id="PFMD01000021">
    <property type="protein sequence ID" value="PIY97030.1"/>
    <property type="molecule type" value="Genomic_DNA"/>
</dbReference>
<evidence type="ECO:0000256" key="1">
    <source>
        <dbReference type="SAM" id="Phobius"/>
    </source>
</evidence>
<dbReference type="InterPro" id="IPR012902">
    <property type="entry name" value="N_methyl_site"/>
</dbReference>